<evidence type="ECO:0000313" key="15">
    <source>
        <dbReference type="EMBL" id="MBL0885623.1"/>
    </source>
</evidence>
<dbReference type="InterPro" id="IPR003593">
    <property type="entry name" value="AAA+_ATPase"/>
</dbReference>
<evidence type="ECO:0000256" key="8">
    <source>
        <dbReference type="ARBA" id="ARBA00022881"/>
    </source>
</evidence>
<feature type="domain" description="ABC transporter" evidence="14">
    <location>
        <begin position="459"/>
        <end position="754"/>
    </location>
</feature>
<keyword evidence="5" id="KW-0227">DNA damage</keyword>
<evidence type="ECO:0000256" key="11">
    <source>
        <dbReference type="ARBA" id="ARBA00038000"/>
    </source>
</evidence>
<proteinExistence type="inferred from homology"/>
<evidence type="ECO:0000256" key="1">
    <source>
        <dbReference type="ARBA" id="ARBA00004496"/>
    </source>
</evidence>
<evidence type="ECO:0000256" key="12">
    <source>
        <dbReference type="ARBA" id="ARBA00039316"/>
    </source>
</evidence>
<comment type="similarity">
    <text evidence="11">Belongs to the ABC transporter superfamily. UvrA family.</text>
</comment>
<evidence type="ECO:0000256" key="13">
    <source>
        <dbReference type="ARBA" id="ARBA00042156"/>
    </source>
</evidence>
<comment type="caution">
    <text evidence="15">The sequence shown here is derived from an EMBL/GenBank/DDBJ whole genome shotgun (WGS) entry which is preliminary data.</text>
</comment>
<evidence type="ECO:0000313" key="16">
    <source>
        <dbReference type="Proteomes" id="UP000675409"/>
    </source>
</evidence>
<dbReference type="SMART" id="SM00382">
    <property type="entry name" value="AAA"/>
    <property type="match status" value="2"/>
</dbReference>
<sequence>MPGDQLFDTIRVERSRVNNLRDVSVEIRKRAITVITGVSGSGKSSLAFGTITAESQRLMNDTYPAHVQSALPRYAQPDVDGIHGLTASMVVDQNPVPADSRSTVASATDVYGLLRLLFARTCTPPLDDPRALSYSDPRGRCEHCEGQGEAVDIDETKLLDETRSLNGGAITFPAFSVGSANWNFFASSGFFDNDLPVERYTASKRELLLRGERKRIAVQNGSRTGTFTYEGLVPKFRRLFVDKKRRGVPAETQAALDAIMTRTTCRECGGSRLSAQARSYTVAGRTIVDCMTGTVDELAAFLTDVEATEKGRRVRPLVSALRGRLENISLLGLTYIGLDRRTQTLSGGESQRLKLVRHLSSSLSDLTYVFDEPTSGLHAHDVTRLLELFRSLRDRGNTVLVVEHDRAVIEAADDVIDLGPGAGDAGGRVVYQGSLDGLRDAGTATADYLATGLTVAEPTETDTRTVAFTGAHNVPEGDVELPVTGLTVVTGVAGSGKSTLVMDCLAPHLSKPVIVDQSVPRGHRRSSVATYLGVAEDIRKYFAQATGSSPALFSANSRGACPECEGLGAIFLDLAHLDPVSYTCPACEGHRFAPQVLEKRVDGRNISDVLQSSVAAAQDLFGPGRIRKRLTTLAEVGLDYLTLGQPVVSLSGGERQRLKVAMRTATGARTYILDEPTTGLHGTDVPRVLAALRHLVDQGNNVIVIEHDLSVALQADWVIDVGPDAGVGGGQILFAGPPSLLLDRDTHTARHLRLALKEKSS</sequence>
<evidence type="ECO:0000256" key="7">
    <source>
        <dbReference type="ARBA" id="ARBA00022840"/>
    </source>
</evidence>
<keyword evidence="7" id="KW-0067">ATP-binding</keyword>
<evidence type="ECO:0000256" key="3">
    <source>
        <dbReference type="ARBA" id="ARBA00022737"/>
    </source>
</evidence>
<evidence type="ECO:0000256" key="5">
    <source>
        <dbReference type="ARBA" id="ARBA00022763"/>
    </source>
</evidence>
<dbReference type="Gene3D" id="3.40.50.300">
    <property type="entry name" value="P-loop containing nucleotide triphosphate hydrolases"/>
    <property type="match status" value="3"/>
</dbReference>
<dbReference type="InterPro" id="IPR003439">
    <property type="entry name" value="ABC_transporter-like_ATP-bd"/>
</dbReference>
<dbReference type="InterPro" id="IPR027417">
    <property type="entry name" value="P-loop_NTPase"/>
</dbReference>
<keyword evidence="4" id="KW-0547">Nucleotide-binding</keyword>
<organism evidence="15 16">
    <name type="scientific">Myceligenerans indicum</name>
    <dbReference type="NCBI Taxonomy" id="2593663"/>
    <lineage>
        <taxon>Bacteria</taxon>
        <taxon>Bacillati</taxon>
        <taxon>Actinomycetota</taxon>
        <taxon>Actinomycetes</taxon>
        <taxon>Micrococcales</taxon>
        <taxon>Promicromonosporaceae</taxon>
        <taxon>Myceligenerans</taxon>
    </lineage>
</organism>
<dbReference type="Pfam" id="PF00005">
    <property type="entry name" value="ABC_tran"/>
    <property type="match status" value="1"/>
</dbReference>
<evidence type="ECO:0000256" key="9">
    <source>
        <dbReference type="ARBA" id="ARBA00023125"/>
    </source>
</evidence>
<dbReference type="Gene3D" id="1.20.1580.10">
    <property type="entry name" value="ABC transporter ATPase like domain"/>
    <property type="match status" value="2"/>
</dbReference>
<keyword evidence="16" id="KW-1185">Reference proteome</keyword>
<name>A0ABS1LHK9_9MICO</name>
<dbReference type="Proteomes" id="UP000675409">
    <property type="component" value="Unassembled WGS sequence"/>
</dbReference>
<keyword evidence="10" id="KW-0234">DNA repair</keyword>
<dbReference type="EMBL" id="JABBYC010000004">
    <property type="protein sequence ID" value="MBL0885623.1"/>
    <property type="molecule type" value="Genomic_DNA"/>
</dbReference>
<accession>A0ABS1LHK9</accession>
<reference evidence="15 16" key="1">
    <citation type="journal article" date="2021" name="Arch. Microbiol.">
        <title>Myceligenerans indicum sp. nov., an actinobacterium isolated from mangrove sediment of Sundarbans, India.</title>
        <authorList>
            <person name="Asha K."/>
            <person name="Bhadury P."/>
        </authorList>
    </citation>
    <scope>NUCLEOTIDE SEQUENCE [LARGE SCALE GENOMIC DNA]</scope>
    <source>
        <strain evidence="15 16">I2</strain>
    </source>
</reference>
<comment type="subcellular location">
    <subcellularLocation>
        <location evidence="1">Cytoplasm</location>
    </subcellularLocation>
</comment>
<dbReference type="PROSITE" id="PS50893">
    <property type="entry name" value="ABC_TRANSPORTER_2"/>
    <property type="match status" value="2"/>
</dbReference>
<keyword evidence="9" id="KW-0238">DNA-binding</keyword>
<feature type="domain" description="ABC transporter" evidence="14">
    <location>
        <begin position="4"/>
        <end position="445"/>
    </location>
</feature>
<evidence type="ECO:0000256" key="2">
    <source>
        <dbReference type="ARBA" id="ARBA00022490"/>
    </source>
</evidence>
<evidence type="ECO:0000256" key="4">
    <source>
        <dbReference type="ARBA" id="ARBA00022741"/>
    </source>
</evidence>
<evidence type="ECO:0000256" key="6">
    <source>
        <dbReference type="ARBA" id="ARBA00022769"/>
    </source>
</evidence>
<dbReference type="Gene3D" id="1.10.8.280">
    <property type="entry name" value="ABC transporter ATPase domain-like"/>
    <property type="match status" value="1"/>
</dbReference>
<keyword evidence="2" id="KW-0963">Cytoplasm</keyword>
<dbReference type="PANTHER" id="PTHR43152:SF3">
    <property type="entry name" value="UVRABC SYSTEM PROTEIN A"/>
    <property type="match status" value="1"/>
</dbReference>
<dbReference type="SUPFAM" id="SSF52540">
    <property type="entry name" value="P-loop containing nucleoside triphosphate hydrolases"/>
    <property type="match status" value="2"/>
</dbReference>
<protein>
    <recommendedName>
        <fullName evidence="12">UvrABC system protein A</fullName>
    </recommendedName>
    <alternativeName>
        <fullName evidence="13">Excinuclease ABC subunit A</fullName>
    </alternativeName>
</protein>
<keyword evidence="3" id="KW-0677">Repeat</keyword>
<evidence type="ECO:0000256" key="10">
    <source>
        <dbReference type="ARBA" id="ARBA00023204"/>
    </source>
</evidence>
<evidence type="ECO:0000259" key="14">
    <source>
        <dbReference type="PROSITE" id="PS50893"/>
    </source>
</evidence>
<keyword evidence="6" id="KW-0228">DNA excision</keyword>
<dbReference type="RefSeq" id="WP_201845452.1">
    <property type="nucleotide sequence ID" value="NZ_JABBYC010000004.1"/>
</dbReference>
<dbReference type="PANTHER" id="PTHR43152">
    <property type="entry name" value="UVRABC SYSTEM PROTEIN A"/>
    <property type="match status" value="1"/>
</dbReference>
<gene>
    <name evidence="15" type="ORF">HGK34_04885</name>
</gene>
<keyword evidence="8" id="KW-0267">Excision nuclease</keyword>